<feature type="transmembrane region" description="Helical" evidence="2">
    <location>
        <begin position="182"/>
        <end position="204"/>
    </location>
</feature>
<evidence type="ECO:0000256" key="3">
    <source>
        <dbReference type="SAM" id="SignalP"/>
    </source>
</evidence>
<keyword evidence="2" id="KW-1133">Transmembrane helix</keyword>
<evidence type="ECO:0000256" key="2">
    <source>
        <dbReference type="SAM" id="Phobius"/>
    </source>
</evidence>
<feature type="compositionally biased region" description="Polar residues" evidence="1">
    <location>
        <begin position="322"/>
        <end position="332"/>
    </location>
</feature>
<reference evidence="4" key="1">
    <citation type="submission" date="2021-01" db="EMBL/GenBank/DDBJ databases">
        <authorList>
            <person name="Corre E."/>
            <person name="Pelletier E."/>
            <person name="Niang G."/>
            <person name="Scheremetjew M."/>
            <person name="Finn R."/>
            <person name="Kale V."/>
            <person name="Holt S."/>
            <person name="Cochrane G."/>
            <person name="Meng A."/>
            <person name="Brown T."/>
            <person name="Cohen L."/>
        </authorList>
    </citation>
    <scope>NUCLEOTIDE SEQUENCE</scope>
    <source>
        <strain evidence="4">MM31A-1</strain>
    </source>
</reference>
<keyword evidence="2" id="KW-0472">Membrane</keyword>
<sequence length="332" mass="36650">MKATININSLGLLLFLQCVIVHVTAEECNVCKGTYDIPAEFEWKEIVGGKKCRQVGWEAMFIDADDEKCLTDYNLVGYTHCGCEPPNQASTCSLCMDGSAPLVSTSPFDNEGFYTCEQINDYLLNFPQSPDTCHSYHQQGIDKCGCPDMMSSESPSMMPSASNKPSAAPFIASDDDVNPNRVAPAIGIGVGSAFVILVGGLFALKKNQRGRGLKRGLDASDMSKVEFIPTMQTRSDKMGLESIEVFPENYPYDDEEDRVPDSVPSDTLPTMQSLKKNNVIVRSMVGYDDSSSEEDEEDERRSEGSLPFDEDEKHKHPMNVRRSPSVSNTINF</sequence>
<gene>
    <name evidence="4" type="ORF">CDEB00056_LOCUS6580</name>
</gene>
<organism evidence="4">
    <name type="scientific">Chaetoceros debilis</name>
    <dbReference type="NCBI Taxonomy" id="122233"/>
    <lineage>
        <taxon>Eukaryota</taxon>
        <taxon>Sar</taxon>
        <taxon>Stramenopiles</taxon>
        <taxon>Ochrophyta</taxon>
        <taxon>Bacillariophyta</taxon>
        <taxon>Coscinodiscophyceae</taxon>
        <taxon>Chaetocerotophycidae</taxon>
        <taxon>Chaetocerotales</taxon>
        <taxon>Chaetocerotaceae</taxon>
        <taxon>Chaetoceros</taxon>
    </lineage>
</organism>
<protein>
    <submittedName>
        <fullName evidence="4">Uncharacterized protein</fullName>
    </submittedName>
</protein>
<feature type="signal peptide" evidence="3">
    <location>
        <begin position="1"/>
        <end position="25"/>
    </location>
</feature>
<accession>A0A7S3Q0P9</accession>
<proteinExistence type="predicted"/>
<keyword evidence="2" id="KW-0812">Transmembrane</keyword>
<dbReference type="AlphaFoldDB" id="A0A7S3Q0P9"/>
<feature type="region of interest" description="Disordered" evidence="1">
    <location>
        <begin position="284"/>
        <end position="332"/>
    </location>
</feature>
<name>A0A7S3Q0P9_9STRA</name>
<evidence type="ECO:0000313" key="4">
    <source>
        <dbReference type="EMBL" id="CAE0461739.1"/>
    </source>
</evidence>
<evidence type="ECO:0000256" key="1">
    <source>
        <dbReference type="SAM" id="MobiDB-lite"/>
    </source>
</evidence>
<feature type="chain" id="PRO_5030767147" evidence="3">
    <location>
        <begin position="26"/>
        <end position="332"/>
    </location>
</feature>
<dbReference type="EMBL" id="HBIO01008606">
    <property type="protein sequence ID" value="CAE0461739.1"/>
    <property type="molecule type" value="Transcribed_RNA"/>
</dbReference>
<keyword evidence="3" id="KW-0732">Signal</keyword>
<feature type="region of interest" description="Disordered" evidence="1">
    <location>
        <begin position="250"/>
        <end position="271"/>
    </location>
</feature>